<dbReference type="Proteomes" id="UP000077248">
    <property type="component" value="Unassembled WGS sequence"/>
</dbReference>
<keyword evidence="1" id="KW-0677">Repeat</keyword>
<gene>
    <name evidence="5" type="ORF">CC77DRAFT_1090074</name>
</gene>
<dbReference type="Pfam" id="PF12796">
    <property type="entry name" value="Ank_2"/>
    <property type="match status" value="2"/>
</dbReference>
<dbReference type="OMA" id="ATIMGNT"/>
<dbReference type="PANTHER" id="PTHR24198">
    <property type="entry name" value="ANKYRIN REPEAT AND PROTEIN KINASE DOMAIN-CONTAINING PROTEIN"/>
    <property type="match status" value="1"/>
</dbReference>
<dbReference type="PANTHER" id="PTHR24198:SF165">
    <property type="entry name" value="ANKYRIN REPEAT-CONTAINING PROTEIN-RELATED"/>
    <property type="match status" value="1"/>
</dbReference>
<name>A0A177E2D0_ALTAL</name>
<proteinExistence type="predicted"/>
<dbReference type="InterPro" id="IPR002110">
    <property type="entry name" value="Ankyrin_rpt"/>
</dbReference>
<feature type="repeat" description="ANK" evidence="3">
    <location>
        <begin position="346"/>
        <end position="378"/>
    </location>
</feature>
<organism evidence="5 6">
    <name type="scientific">Alternaria alternata</name>
    <name type="common">Alternaria rot fungus</name>
    <name type="synonym">Torula alternata</name>
    <dbReference type="NCBI Taxonomy" id="5599"/>
    <lineage>
        <taxon>Eukaryota</taxon>
        <taxon>Fungi</taxon>
        <taxon>Dikarya</taxon>
        <taxon>Ascomycota</taxon>
        <taxon>Pezizomycotina</taxon>
        <taxon>Dothideomycetes</taxon>
        <taxon>Pleosporomycetidae</taxon>
        <taxon>Pleosporales</taxon>
        <taxon>Pleosporineae</taxon>
        <taxon>Pleosporaceae</taxon>
        <taxon>Alternaria</taxon>
        <taxon>Alternaria sect. Alternaria</taxon>
        <taxon>Alternaria alternata complex</taxon>
    </lineage>
</organism>
<protein>
    <submittedName>
        <fullName evidence="5">Ankyrin</fullName>
    </submittedName>
</protein>
<evidence type="ECO:0000256" key="1">
    <source>
        <dbReference type="ARBA" id="ARBA00022737"/>
    </source>
</evidence>
<dbReference type="SMART" id="SM00248">
    <property type="entry name" value="ANK"/>
    <property type="match status" value="6"/>
</dbReference>
<keyword evidence="2 3" id="KW-0040">ANK repeat</keyword>
<feature type="repeat" description="ANK" evidence="3">
    <location>
        <begin position="274"/>
        <end position="306"/>
    </location>
</feature>
<evidence type="ECO:0000256" key="3">
    <source>
        <dbReference type="PROSITE-ProRule" id="PRU00023"/>
    </source>
</evidence>
<feature type="coiled-coil region" evidence="4">
    <location>
        <begin position="40"/>
        <end position="67"/>
    </location>
</feature>
<dbReference type="PROSITE" id="PS50088">
    <property type="entry name" value="ANK_REPEAT"/>
    <property type="match status" value="4"/>
</dbReference>
<dbReference type="KEGG" id="aalt:CC77DRAFT_1090074"/>
<dbReference type="EMBL" id="KV441469">
    <property type="protein sequence ID" value="OAG26143.1"/>
    <property type="molecule type" value="Genomic_DNA"/>
</dbReference>
<dbReference type="PROSITE" id="PS50297">
    <property type="entry name" value="ANK_REP_REGION"/>
    <property type="match status" value="1"/>
</dbReference>
<dbReference type="Gene3D" id="1.25.40.20">
    <property type="entry name" value="Ankyrin repeat-containing domain"/>
    <property type="match status" value="1"/>
</dbReference>
<sequence>MEEGPYTKAMSTAHDLLSTIESSFPLRSEPHTWRSKVRWALKDKQTLVELQERLKSAESTLQGIATMEQLRVSHMMYGLLIQQQSALSRLEKSRATNSNVWGVAVINQSSPSFIPTFAQTQILGPSALRKQSNQLTKKSTKLLPWTARFNQWGVSGQLTMLPKDESTSYRATVHVSVLSKTYSLQMKVILPGFTFDRMLHVRNIVPKDCAMVIACKTGDFDQARRLLERGEAQGSDITSGGWPMLDYAIESGSTRLVRLLLEYGATPNLAYGEHNMTAIQSAFLHGHLNIGRVLLNQGADIEHIDSDGYSVLSYLWVVDKPLEKSAEFMRFCLANDFGEVNTCDSRGWSAFHRAAAIGTSDDVETFLKLGASLELRAQWYGWTALFFAASHDNLETFQTIVRHSEPDVYESLDGDGWTLLHCCIYFGAPRIMRLCLQNGTNVNQLSLPSPLPEDPELSYRELSPSDIALYIGPNRYRMFMEALVETGRHANLQGIDEEMFWEAAPNPGEAEVPRWIYGAEDVDDDRWTLLHWASYNGSSKVRKLLLLKGVDPEHMDAVTLEENPTFLPKSPFENR</sequence>
<dbReference type="InterPro" id="IPR036770">
    <property type="entry name" value="Ankyrin_rpt-contain_sf"/>
</dbReference>
<reference evidence="5 6" key="1">
    <citation type="submission" date="2016-05" db="EMBL/GenBank/DDBJ databases">
        <title>Comparative analysis of secretome profiles of manganese(II)-oxidizing ascomycete fungi.</title>
        <authorList>
            <consortium name="DOE Joint Genome Institute"/>
            <person name="Zeiner C.A."/>
            <person name="Purvine S.O."/>
            <person name="Zink E.M."/>
            <person name="Wu S."/>
            <person name="Pasa-Tolic L."/>
            <person name="Chaput D.L."/>
            <person name="Haridas S."/>
            <person name="Grigoriev I.V."/>
            <person name="Santelli C.M."/>
            <person name="Hansel C.M."/>
        </authorList>
    </citation>
    <scope>NUCLEOTIDE SEQUENCE [LARGE SCALE GENOMIC DNA]</scope>
    <source>
        <strain evidence="5 6">SRC1lrK2f</strain>
    </source>
</reference>
<evidence type="ECO:0000313" key="5">
    <source>
        <dbReference type="EMBL" id="OAG26143.1"/>
    </source>
</evidence>
<keyword evidence="4" id="KW-0175">Coiled coil</keyword>
<dbReference type="RefSeq" id="XP_018391564.1">
    <property type="nucleotide sequence ID" value="XM_018529504.1"/>
</dbReference>
<feature type="repeat" description="ANK" evidence="3">
    <location>
        <begin position="240"/>
        <end position="272"/>
    </location>
</feature>
<dbReference type="VEuPathDB" id="FungiDB:CC77DRAFT_1090074"/>
<feature type="repeat" description="ANK" evidence="3">
    <location>
        <begin position="525"/>
        <end position="557"/>
    </location>
</feature>
<evidence type="ECO:0000256" key="2">
    <source>
        <dbReference type="ARBA" id="ARBA00023043"/>
    </source>
</evidence>
<dbReference type="GeneID" id="29115098"/>
<keyword evidence="6" id="KW-1185">Reference proteome</keyword>
<accession>A0A177E2D0</accession>
<dbReference type="AlphaFoldDB" id="A0A177E2D0"/>
<evidence type="ECO:0000313" key="6">
    <source>
        <dbReference type="Proteomes" id="UP000077248"/>
    </source>
</evidence>
<dbReference type="SUPFAM" id="SSF48403">
    <property type="entry name" value="Ankyrin repeat"/>
    <property type="match status" value="1"/>
</dbReference>
<evidence type="ECO:0000256" key="4">
    <source>
        <dbReference type="SAM" id="Coils"/>
    </source>
</evidence>